<dbReference type="Gene3D" id="3.10.310.50">
    <property type="match status" value="1"/>
</dbReference>
<evidence type="ECO:0000313" key="2">
    <source>
        <dbReference type="EMBL" id="ADX68139.1"/>
    </source>
</evidence>
<dbReference type="InterPro" id="IPR007621">
    <property type="entry name" value="TPM_dom"/>
</dbReference>
<evidence type="ECO:0000313" key="3">
    <source>
        <dbReference type="Proteomes" id="UP000008641"/>
    </source>
</evidence>
<feature type="domain" description="TPM" evidence="1">
    <location>
        <begin position="2"/>
        <end position="122"/>
    </location>
</feature>
<dbReference type="Pfam" id="PF04536">
    <property type="entry name" value="TPM_phosphatase"/>
    <property type="match status" value="1"/>
</dbReference>
<dbReference type="PANTHER" id="PTHR30373:SF8">
    <property type="entry name" value="BLL7265 PROTEIN"/>
    <property type="match status" value="1"/>
</dbReference>
<dbReference type="EMBL" id="CP002455">
    <property type="protein sequence ID" value="ADX68139.1"/>
    <property type="molecule type" value="Genomic_DNA"/>
</dbReference>
<gene>
    <name evidence="2" type="ordered locus">Weevi_1438</name>
</gene>
<name>F0NYE2_WEEVC</name>
<dbReference type="Proteomes" id="UP000008641">
    <property type="component" value="Chromosome"/>
</dbReference>
<keyword evidence="3" id="KW-1185">Reference proteome</keyword>
<dbReference type="eggNOG" id="COG3762">
    <property type="taxonomic scope" value="Bacteria"/>
</dbReference>
<dbReference type="STRING" id="865938.Weevi_1438"/>
<evidence type="ECO:0000259" key="1">
    <source>
        <dbReference type="Pfam" id="PF04536"/>
    </source>
</evidence>
<organism evidence="2 3">
    <name type="scientific">Weeksella virosa (strain ATCC 43766 / DSM 16922 / JCM 21250 / CCUG 30538 / CDC 9751 / IAM 14551 / NBRC 16016 / NCTC 11634 / CL345/78)</name>
    <dbReference type="NCBI Taxonomy" id="865938"/>
    <lineage>
        <taxon>Bacteria</taxon>
        <taxon>Pseudomonadati</taxon>
        <taxon>Bacteroidota</taxon>
        <taxon>Flavobacteriia</taxon>
        <taxon>Flavobacteriales</taxon>
        <taxon>Weeksellaceae</taxon>
        <taxon>Weeksella</taxon>
    </lineage>
</organism>
<accession>F0NYE2</accession>
<dbReference type="AlphaFoldDB" id="F0NYE2"/>
<proteinExistence type="predicted"/>
<dbReference type="OrthoDB" id="9786161at2"/>
<dbReference type="KEGG" id="wvi:Weevi_1438"/>
<dbReference type="PANTHER" id="PTHR30373">
    <property type="entry name" value="UPF0603 PROTEIN YGCG"/>
    <property type="match status" value="1"/>
</dbReference>
<dbReference type="RefSeq" id="WP_013598528.1">
    <property type="nucleotide sequence ID" value="NC_015144.1"/>
</dbReference>
<reference evidence="2 3" key="1">
    <citation type="journal article" date="2011" name="Stand. Genomic Sci.">
        <title>Complete genome sequence of Weeksella virosa type strain (9751).</title>
        <authorList>
            <person name="Lang E."/>
            <person name="Teshima H."/>
            <person name="Lucas S."/>
            <person name="Lapidus A."/>
            <person name="Hammon N."/>
            <person name="Deshpande S."/>
            <person name="Nolan M."/>
            <person name="Cheng J.F."/>
            <person name="Pitluck S."/>
            <person name="Liolios K."/>
            <person name="Pagani I."/>
            <person name="Mikhailova N."/>
            <person name="Ivanova N."/>
            <person name="Mavromatis K."/>
            <person name="Pati A."/>
            <person name="Tapia R."/>
            <person name="Han C."/>
            <person name="Goodwin L."/>
            <person name="Chen A."/>
            <person name="Palaniappan K."/>
            <person name="Land M."/>
            <person name="Hauser L."/>
            <person name="Chang Y.J."/>
            <person name="Jeffries C.D."/>
            <person name="Brambilla E.M."/>
            <person name="Kopitz M."/>
            <person name="Rohde M."/>
            <person name="Goker M."/>
            <person name="Tindall B.J."/>
            <person name="Detter J.C."/>
            <person name="Woyke T."/>
            <person name="Bristow J."/>
            <person name="Eisen J.A."/>
            <person name="Markowitz V."/>
            <person name="Hugenholtz P."/>
            <person name="Klenk H.P."/>
            <person name="Kyrpides N.C."/>
        </authorList>
    </citation>
    <scope>NUCLEOTIDE SEQUENCE [LARGE SCALE GENOMIC DNA]</scope>
    <source>
        <strain evidence="3">ATCC 43766 / DSM 16922 / JCM 21250 / NBRC 16016 / NCTC 11634 / CL345/78</strain>
    </source>
</reference>
<protein>
    <recommendedName>
        <fullName evidence="1">TPM domain-containing protein</fullName>
    </recommendedName>
</protein>
<dbReference type="HOGENOM" id="CLU_086382_1_1_10"/>
<sequence>MVKKDRGFFSKKEEKKIVKAIVKAEKKTSGEIRIHIESLPSENHFARAIEVFKQLGMEKTKNRNGVLFHISPADKNLTIIGDQGINEKTPEGLWDEINETVLHYFRQEKFTRGIIKGIKMTGKALKKHFPHQENDENELPNEISQN</sequence>
<reference evidence="3" key="2">
    <citation type="journal article" date="2011" name="Stand. Genomic Sci.">
        <title>Complete genome sequence of Weeksella virosa type strain (9751T).</title>
        <authorList>
            <person name="Lang E."/>
            <person name="Teshima H."/>
            <person name="Lucas S."/>
            <person name="Lapidus A."/>
            <person name="Hammon N."/>
            <person name="Deshpande S."/>
            <person name="Nolan M."/>
            <person name="Cheng J."/>
            <person name="Pitluck S."/>
            <person name="Liolios K."/>
            <person name="Pagani I."/>
            <person name="Mikhailova N."/>
            <person name="Ivanova N."/>
            <person name="Mavromatis K."/>
            <person name="Pati A."/>
            <person name="Tapia R."/>
            <person name="Han C."/>
            <person name="Goodwin L."/>
            <person name="Chen A."/>
            <person name="Palaniappan K."/>
            <person name="Land M."/>
            <person name="Hauser L."/>
            <person name="Chang Y."/>
            <person name="Jeffries C."/>
            <person name="Brambilla E."/>
            <person name="Kopitz M."/>
            <person name="Rohde M."/>
            <person name="Goker M."/>
            <person name="Tindall B."/>
            <person name="Detter J."/>
            <person name="Woyke T."/>
            <person name="Bristow J."/>
            <person name="Eisen J."/>
            <person name="Markowitz V."/>
            <person name="Hugenholtz P."/>
            <person name="Klenk H."/>
            <person name="Kyrpides N."/>
        </authorList>
    </citation>
    <scope>NUCLEOTIDE SEQUENCE [LARGE SCALE GENOMIC DNA]</scope>
    <source>
        <strain evidence="3">ATCC 43766 / DSM 16922 / JCM 21250 / NBRC 16016 / NCTC 11634 / CL345/78</strain>
    </source>
</reference>